<keyword evidence="2" id="KW-1185">Reference proteome</keyword>
<sequence>MHSLAATLHQIFIEKAKHYSYIVEISTKPYKNIADIFYYLSSTPDAISQAGEKMFQVQSRCYEQNLNNRRHAAFLKSSTKMKADLSSIPPTKGVAEQHTFSNVFLFWHL</sequence>
<dbReference type="EMBL" id="BGPR01272356">
    <property type="protein sequence ID" value="GBN01861.1"/>
    <property type="molecule type" value="Genomic_DNA"/>
</dbReference>
<dbReference type="OrthoDB" id="6781249at2759"/>
<evidence type="ECO:0000313" key="2">
    <source>
        <dbReference type="Proteomes" id="UP000499080"/>
    </source>
</evidence>
<dbReference type="Proteomes" id="UP000499080">
    <property type="component" value="Unassembled WGS sequence"/>
</dbReference>
<comment type="caution">
    <text evidence="1">The sequence shown here is derived from an EMBL/GenBank/DDBJ whole genome shotgun (WGS) entry which is preliminary data.</text>
</comment>
<organism evidence="1 2">
    <name type="scientific">Araneus ventricosus</name>
    <name type="common">Orbweaver spider</name>
    <name type="synonym">Epeira ventricosa</name>
    <dbReference type="NCBI Taxonomy" id="182803"/>
    <lineage>
        <taxon>Eukaryota</taxon>
        <taxon>Metazoa</taxon>
        <taxon>Ecdysozoa</taxon>
        <taxon>Arthropoda</taxon>
        <taxon>Chelicerata</taxon>
        <taxon>Arachnida</taxon>
        <taxon>Araneae</taxon>
        <taxon>Araneomorphae</taxon>
        <taxon>Entelegynae</taxon>
        <taxon>Araneoidea</taxon>
        <taxon>Araneidae</taxon>
        <taxon>Araneus</taxon>
    </lineage>
</organism>
<protein>
    <submittedName>
        <fullName evidence="1">Uncharacterized protein</fullName>
    </submittedName>
</protein>
<proteinExistence type="predicted"/>
<dbReference type="AlphaFoldDB" id="A0A4Y2KHE6"/>
<evidence type="ECO:0000313" key="1">
    <source>
        <dbReference type="EMBL" id="GBN01861.1"/>
    </source>
</evidence>
<accession>A0A4Y2KHE6</accession>
<reference evidence="1 2" key="1">
    <citation type="journal article" date="2019" name="Sci. Rep.">
        <title>Orb-weaving spider Araneus ventricosus genome elucidates the spidroin gene catalogue.</title>
        <authorList>
            <person name="Kono N."/>
            <person name="Nakamura H."/>
            <person name="Ohtoshi R."/>
            <person name="Moran D.A.P."/>
            <person name="Shinohara A."/>
            <person name="Yoshida Y."/>
            <person name="Fujiwara M."/>
            <person name="Mori M."/>
            <person name="Tomita M."/>
            <person name="Arakawa K."/>
        </authorList>
    </citation>
    <scope>NUCLEOTIDE SEQUENCE [LARGE SCALE GENOMIC DNA]</scope>
</reference>
<gene>
    <name evidence="1" type="ORF">AVEN_171225_1</name>
</gene>
<name>A0A4Y2KHE6_ARAVE</name>